<evidence type="ECO:0000313" key="1">
    <source>
        <dbReference type="EMBL" id="KAH6943414.1"/>
    </source>
</evidence>
<proteinExistence type="predicted"/>
<reference evidence="1" key="1">
    <citation type="submission" date="2020-05" db="EMBL/GenBank/DDBJ databases">
        <title>Large-scale comparative analyses of tick genomes elucidate their genetic diversity and vector capacities.</title>
        <authorList>
            <person name="Jia N."/>
            <person name="Wang J."/>
            <person name="Shi W."/>
            <person name="Du L."/>
            <person name="Sun Y."/>
            <person name="Zhan W."/>
            <person name="Jiang J."/>
            <person name="Wang Q."/>
            <person name="Zhang B."/>
            <person name="Ji P."/>
            <person name="Sakyi L.B."/>
            <person name="Cui X."/>
            <person name="Yuan T."/>
            <person name="Jiang B."/>
            <person name="Yang W."/>
            <person name="Lam T.T.-Y."/>
            <person name="Chang Q."/>
            <person name="Ding S."/>
            <person name="Wang X."/>
            <person name="Zhu J."/>
            <person name="Ruan X."/>
            <person name="Zhao L."/>
            <person name="Wei J."/>
            <person name="Que T."/>
            <person name="Du C."/>
            <person name="Cheng J."/>
            <person name="Dai P."/>
            <person name="Han X."/>
            <person name="Huang E."/>
            <person name="Gao Y."/>
            <person name="Liu J."/>
            <person name="Shao H."/>
            <person name="Ye R."/>
            <person name="Li L."/>
            <person name="Wei W."/>
            <person name="Wang X."/>
            <person name="Wang C."/>
            <person name="Yang T."/>
            <person name="Huo Q."/>
            <person name="Li W."/>
            <person name="Guo W."/>
            <person name="Chen H."/>
            <person name="Zhou L."/>
            <person name="Ni X."/>
            <person name="Tian J."/>
            <person name="Zhou Y."/>
            <person name="Sheng Y."/>
            <person name="Liu T."/>
            <person name="Pan Y."/>
            <person name="Xia L."/>
            <person name="Li J."/>
            <person name="Zhao F."/>
            <person name="Cao W."/>
        </authorList>
    </citation>
    <scope>NUCLEOTIDE SEQUENCE</scope>
    <source>
        <strain evidence="1">Hyas-2018</strain>
    </source>
</reference>
<dbReference type="EMBL" id="CM023490">
    <property type="protein sequence ID" value="KAH6943414.1"/>
    <property type="molecule type" value="Genomic_DNA"/>
</dbReference>
<dbReference type="Proteomes" id="UP000821845">
    <property type="component" value="Chromosome 10"/>
</dbReference>
<comment type="caution">
    <text evidence="1">The sequence shown here is derived from an EMBL/GenBank/DDBJ whole genome shotgun (WGS) entry which is preliminary data.</text>
</comment>
<organism evidence="1 2">
    <name type="scientific">Hyalomma asiaticum</name>
    <name type="common">Tick</name>
    <dbReference type="NCBI Taxonomy" id="266040"/>
    <lineage>
        <taxon>Eukaryota</taxon>
        <taxon>Metazoa</taxon>
        <taxon>Ecdysozoa</taxon>
        <taxon>Arthropoda</taxon>
        <taxon>Chelicerata</taxon>
        <taxon>Arachnida</taxon>
        <taxon>Acari</taxon>
        <taxon>Parasitiformes</taxon>
        <taxon>Ixodida</taxon>
        <taxon>Ixodoidea</taxon>
        <taxon>Ixodidae</taxon>
        <taxon>Hyalomminae</taxon>
        <taxon>Hyalomma</taxon>
    </lineage>
</organism>
<sequence>MCQHPVYKHLELCLRLSGKGLQTVLVTDKVPRHSAMNFQPLELSQKRRPLRGAKTKKAQATPKQSKVGASGSSSNPLAFSSNVENARAGSSKSLTHKEAPVAELSTASTGTKEAKSARTTRSSLKSTGELHVGNNAASKGVGEHVHAKEAQQTPSYFAAKRLRTKNKDLAEAPGSATSKNESKRWSSGRRGRPPKPTRQGRAAKTTSVQSSHRGDVSETQGPPTSFSFARGPETSGQRVTRALARSQTREAMPEAVSKGTHENDRTGGRASGQQGSPNGGVTKTPRANEQRKKVHSPENRADEATLASAKRKAPVAMPSPAPSGPEAASNSSWTSIRRRLLFDEQGASGSTLLEGTENVKENAHALKHQRIADDAKTGTRNRTLRKSLGVAKTSSPAHESSSTENARALPHGLSEKGAPAQPPTERRTSNTEAEPTSSEAKNTRTQSSSQEESQSPGKRHRKPETHIEGLCQSQRKVQNPSRRQRRHSISQTRSQRNSWNRKSCS</sequence>
<keyword evidence="2" id="KW-1185">Reference proteome</keyword>
<gene>
    <name evidence="1" type="ORF">HPB50_021346</name>
</gene>
<name>A0ACB7TBM5_HYAAI</name>
<protein>
    <submittedName>
        <fullName evidence="1">Uncharacterized protein</fullName>
    </submittedName>
</protein>
<accession>A0ACB7TBM5</accession>
<evidence type="ECO:0000313" key="2">
    <source>
        <dbReference type="Proteomes" id="UP000821845"/>
    </source>
</evidence>